<dbReference type="SMART" id="SM00347">
    <property type="entry name" value="HTH_MARR"/>
    <property type="match status" value="1"/>
</dbReference>
<dbReference type="RefSeq" id="WP_310292116.1">
    <property type="nucleotide sequence ID" value="NZ_BAAAWO010000001.1"/>
</dbReference>
<dbReference type="InterPro" id="IPR023187">
    <property type="entry name" value="Tscrpt_reg_MarR-type_CS"/>
</dbReference>
<comment type="caution">
    <text evidence="6">The sequence shown here is derived from an EMBL/GenBank/DDBJ whole genome shotgun (WGS) entry which is preliminary data.</text>
</comment>
<keyword evidence="2 6" id="KW-0238">DNA-binding</keyword>
<dbReference type="InterPro" id="IPR036388">
    <property type="entry name" value="WH-like_DNA-bd_sf"/>
</dbReference>
<reference evidence="6 7" key="1">
    <citation type="submission" date="2023-07" db="EMBL/GenBank/DDBJ databases">
        <title>Sequencing the genomes of 1000 actinobacteria strains.</title>
        <authorList>
            <person name="Klenk H.-P."/>
        </authorList>
    </citation>
    <scope>NUCLEOTIDE SEQUENCE [LARGE SCALE GENOMIC DNA]</scope>
    <source>
        <strain evidence="6 7">DSM 20167</strain>
    </source>
</reference>
<evidence type="ECO:0000259" key="5">
    <source>
        <dbReference type="PROSITE" id="PS50995"/>
    </source>
</evidence>
<dbReference type="Pfam" id="PF12802">
    <property type="entry name" value="MarR_2"/>
    <property type="match status" value="1"/>
</dbReference>
<proteinExistence type="predicted"/>
<evidence type="ECO:0000313" key="6">
    <source>
        <dbReference type="EMBL" id="MDR7359546.1"/>
    </source>
</evidence>
<gene>
    <name evidence="6" type="ORF">J2S64_003237</name>
</gene>
<dbReference type="PROSITE" id="PS50995">
    <property type="entry name" value="HTH_MARR_2"/>
    <property type="match status" value="1"/>
</dbReference>
<dbReference type="Gene3D" id="1.10.10.10">
    <property type="entry name" value="Winged helix-like DNA-binding domain superfamily/Winged helix DNA-binding domain"/>
    <property type="match status" value="1"/>
</dbReference>
<dbReference type="InterPro" id="IPR000835">
    <property type="entry name" value="HTH_MarR-typ"/>
</dbReference>
<dbReference type="Proteomes" id="UP001183817">
    <property type="component" value="Unassembled WGS sequence"/>
</dbReference>
<sequence length="162" mass="17109">MARPDQVNATNNAPKPAPTTPADAGGTGDLAAELRVAVMKTSRRLRLESSSETLTAAQYSVLAGLGNEQHTIGELAAREQVAAPSMTRIVKSLLEAGLVTRTASEHDGRQVLVEPTAEGKAALQAARSQRTAWLARRVETLGAEDRATLKRAAALLQEMSAK</sequence>
<dbReference type="GO" id="GO:0003677">
    <property type="term" value="F:DNA binding"/>
    <property type="evidence" value="ECO:0007669"/>
    <property type="project" value="UniProtKB-KW"/>
</dbReference>
<dbReference type="PROSITE" id="PS01117">
    <property type="entry name" value="HTH_MARR_1"/>
    <property type="match status" value="1"/>
</dbReference>
<evidence type="ECO:0000256" key="1">
    <source>
        <dbReference type="ARBA" id="ARBA00023015"/>
    </source>
</evidence>
<keyword evidence="7" id="KW-1185">Reference proteome</keyword>
<evidence type="ECO:0000256" key="3">
    <source>
        <dbReference type="ARBA" id="ARBA00023163"/>
    </source>
</evidence>
<dbReference type="SUPFAM" id="SSF46785">
    <property type="entry name" value="Winged helix' DNA-binding domain"/>
    <property type="match status" value="1"/>
</dbReference>
<feature type="compositionally biased region" description="Low complexity" evidence="4">
    <location>
        <begin position="8"/>
        <end position="24"/>
    </location>
</feature>
<evidence type="ECO:0000313" key="7">
    <source>
        <dbReference type="Proteomes" id="UP001183817"/>
    </source>
</evidence>
<name>A0ABU2BMS5_9MICC</name>
<evidence type="ECO:0000256" key="2">
    <source>
        <dbReference type="ARBA" id="ARBA00023125"/>
    </source>
</evidence>
<dbReference type="InterPro" id="IPR036390">
    <property type="entry name" value="WH_DNA-bd_sf"/>
</dbReference>
<dbReference type="PANTHER" id="PTHR39515">
    <property type="entry name" value="CONSERVED PROTEIN"/>
    <property type="match status" value="1"/>
</dbReference>
<dbReference type="EMBL" id="JAVDYI010000001">
    <property type="protein sequence ID" value="MDR7359546.1"/>
    <property type="molecule type" value="Genomic_DNA"/>
</dbReference>
<feature type="region of interest" description="Disordered" evidence="4">
    <location>
        <begin position="1"/>
        <end position="28"/>
    </location>
</feature>
<keyword evidence="1" id="KW-0805">Transcription regulation</keyword>
<keyword evidence="3" id="KW-0804">Transcription</keyword>
<feature type="domain" description="HTH marR-type" evidence="5">
    <location>
        <begin position="27"/>
        <end position="158"/>
    </location>
</feature>
<protein>
    <submittedName>
        <fullName evidence="6">DNA-binding MarR family transcriptional regulator</fullName>
    </submittedName>
</protein>
<evidence type="ECO:0000256" key="4">
    <source>
        <dbReference type="SAM" id="MobiDB-lite"/>
    </source>
</evidence>
<dbReference type="InterPro" id="IPR052526">
    <property type="entry name" value="HTH-type_Bedaq_tolerance"/>
</dbReference>
<organism evidence="6 7">
    <name type="scientific">Paeniglutamicibacter sulfureus</name>
    <dbReference type="NCBI Taxonomy" id="43666"/>
    <lineage>
        <taxon>Bacteria</taxon>
        <taxon>Bacillati</taxon>
        <taxon>Actinomycetota</taxon>
        <taxon>Actinomycetes</taxon>
        <taxon>Micrococcales</taxon>
        <taxon>Micrococcaceae</taxon>
        <taxon>Paeniglutamicibacter</taxon>
    </lineage>
</organism>
<accession>A0ABU2BMS5</accession>
<dbReference type="PANTHER" id="PTHR39515:SF2">
    <property type="entry name" value="HTH-TYPE TRANSCRIPTIONAL REGULATOR RV0880"/>
    <property type="match status" value="1"/>
</dbReference>